<sequence length="233" mass="26380">MSDPVTRKTHNYDPNNFKVPEFRKDKDGKLDPTDYQAAVGLKDFMQRNNVLFVNGDHQWEANSKGTVTFGDRVVQLNDQEKAMFKKLSDGLLDRLDAGDNGTHDNVVGGKDIDKAIRNSWILHGNKTSSEGYWTDPNKSVSTTKQQAKERLVELMEKGHGARDPKGEQTFSSGTIESAVNRQRLADLKKNEFDKYLDDPTAVQGFVLLHKDFHNVDTDKNGNLTLEELKNWKV</sequence>
<accession>A0ABU6J8B9</accession>
<dbReference type="EMBL" id="JAWIIV010000008">
    <property type="protein sequence ID" value="MEC4719775.1"/>
    <property type="molecule type" value="Genomic_DNA"/>
</dbReference>
<reference evidence="2 3" key="1">
    <citation type="submission" date="2023-10" db="EMBL/GenBank/DDBJ databases">
        <title>Noviherbaspirillum sp. CPCC 100848 genome assembly.</title>
        <authorList>
            <person name="Li X.Y."/>
            <person name="Fang X.M."/>
        </authorList>
    </citation>
    <scope>NUCLEOTIDE SEQUENCE [LARGE SCALE GENOMIC DNA]</scope>
    <source>
        <strain evidence="2 3">CPCC 100848</strain>
    </source>
</reference>
<comment type="caution">
    <text evidence="2">The sequence shown here is derived from an EMBL/GenBank/DDBJ whole genome shotgun (WGS) entry which is preliminary data.</text>
</comment>
<protein>
    <recommendedName>
        <fullName evidence="4">EF-hand domain-containing protein</fullName>
    </recommendedName>
</protein>
<evidence type="ECO:0000313" key="2">
    <source>
        <dbReference type="EMBL" id="MEC4719775.1"/>
    </source>
</evidence>
<keyword evidence="3" id="KW-1185">Reference proteome</keyword>
<proteinExistence type="predicted"/>
<name>A0ABU6J8B9_9BURK</name>
<dbReference type="InterPro" id="IPR018247">
    <property type="entry name" value="EF_Hand_1_Ca_BS"/>
</dbReference>
<dbReference type="Proteomes" id="UP001352263">
    <property type="component" value="Unassembled WGS sequence"/>
</dbReference>
<dbReference type="PROSITE" id="PS00018">
    <property type="entry name" value="EF_HAND_1"/>
    <property type="match status" value="1"/>
</dbReference>
<evidence type="ECO:0000313" key="3">
    <source>
        <dbReference type="Proteomes" id="UP001352263"/>
    </source>
</evidence>
<evidence type="ECO:0008006" key="4">
    <source>
        <dbReference type="Google" id="ProtNLM"/>
    </source>
</evidence>
<organism evidence="2 3">
    <name type="scientific">Noviherbaspirillum album</name>
    <dbReference type="NCBI Taxonomy" id="3080276"/>
    <lineage>
        <taxon>Bacteria</taxon>
        <taxon>Pseudomonadati</taxon>
        <taxon>Pseudomonadota</taxon>
        <taxon>Betaproteobacteria</taxon>
        <taxon>Burkholderiales</taxon>
        <taxon>Oxalobacteraceae</taxon>
        <taxon>Noviherbaspirillum</taxon>
    </lineage>
</organism>
<feature type="compositionally biased region" description="Basic and acidic residues" evidence="1">
    <location>
        <begin position="20"/>
        <end position="30"/>
    </location>
</feature>
<dbReference type="RefSeq" id="WP_326506489.1">
    <property type="nucleotide sequence ID" value="NZ_JAWIIV010000008.1"/>
</dbReference>
<gene>
    <name evidence="2" type="ORF">RY831_11495</name>
</gene>
<evidence type="ECO:0000256" key="1">
    <source>
        <dbReference type="SAM" id="MobiDB-lite"/>
    </source>
</evidence>
<feature type="region of interest" description="Disordered" evidence="1">
    <location>
        <begin position="1"/>
        <end position="30"/>
    </location>
</feature>